<dbReference type="RefSeq" id="WP_089382809.1">
    <property type="nucleotide sequence ID" value="NZ_FZNT01000011.1"/>
</dbReference>
<proteinExistence type="predicted"/>
<protein>
    <submittedName>
        <fullName evidence="2">Glycosyltransferase involved in cell wall bisynthesis</fullName>
    </submittedName>
</protein>
<dbReference type="Gene3D" id="3.90.550.10">
    <property type="entry name" value="Spore Coat Polysaccharide Biosynthesis Protein SpsA, Chain A"/>
    <property type="match status" value="1"/>
</dbReference>
<dbReference type="OrthoDB" id="199095at2"/>
<dbReference type="Proteomes" id="UP000198384">
    <property type="component" value="Unassembled WGS sequence"/>
</dbReference>
<dbReference type="PANTHER" id="PTHR22916:SF3">
    <property type="entry name" value="UDP-GLCNAC:BETAGAL BETA-1,3-N-ACETYLGLUCOSAMINYLTRANSFERASE-LIKE PROTEIN 1"/>
    <property type="match status" value="1"/>
</dbReference>
<dbReference type="PANTHER" id="PTHR22916">
    <property type="entry name" value="GLYCOSYLTRANSFERASE"/>
    <property type="match status" value="1"/>
</dbReference>
<dbReference type="GO" id="GO:0016758">
    <property type="term" value="F:hexosyltransferase activity"/>
    <property type="evidence" value="ECO:0007669"/>
    <property type="project" value="UniProtKB-ARBA"/>
</dbReference>
<dbReference type="SUPFAM" id="SSF53448">
    <property type="entry name" value="Nucleotide-diphospho-sugar transferases"/>
    <property type="match status" value="1"/>
</dbReference>
<reference evidence="2 3" key="1">
    <citation type="submission" date="2017-06" db="EMBL/GenBank/DDBJ databases">
        <authorList>
            <person name="Kim H.J."/>
            <person name="Triplett B.A."/>
        </authorList>
    </citation>
    <scope>NUCLEOTIDE SEQUENCE [LARGE SCALE GENOMIC DNA]</scope>
    <source>
        <strain evidence="2 3">DSM 29150</strain>
    </source>
</reference>
<evidence type="ECO:0000313" key="3">
    <source>
        <dbReference type="Proteomes" id="UP000198384"/>
    </source>
</evidence>
<keyword evidence="2" id="KW-0808">Transferase</keyword>
<accession>A0A238YZJ8</accession>
<dbReference type="Pfam" id="PF00535">
    <property type="entry name" value="Glycos_transf_2"/>
    <property type="match status" value="1"/>
</dbReference>
<name>A0A238YZJ8_9FLAO</name>
<organism evidence="2 3">
    <name type="scientific">Lutibacter agarilyticus</name>
    <dbReference type="NCBI Taxonomy" id="1109740"/>
    <lineage>
        <taxon>Bacteria</taxon>
        <taxon>Pseudomonadati</taxon>
        <taxon>Bacteroidota</taxon>
        <taxon>Flavobacteriia</taxon>
        <taxon>Flavobacteriales</taxon>
        <taxon>Flavobacteriaceae</taxon>
        <taxon>Lutibacter</taxon>
    </lineage>
</organism>
<gene>
    <name evidence="2" type="ORF">SAMN06265371_111104</name>
</gene>
<dbReference type="EMBL" id="FZNT01000011">
    <property type="protein sequence ID" value="SNR76084.1"/>
    <property type="molecule type" value="Genomic_DNA"/>
</dbReference>
<feature type="domain" description="Glycosyltransferase 2-like" evidence="1">
    <location>
        <begin position="4"/>
        <end position="142"/>
    </location>
</feature>
<keyword evidence="3" id="KW-1185">Reference proteome</keyword>
<evidence type="ECO:0000313" key="2">
    <source>
        <dbReference type="EMBL" id="SNR76084.1"/>
    </source>
</evidence>
<dbReference type="InterPro" id="IPR029044">
    <property type="entry name" value="Nucleotide-diphossugar_trans"/>
</dbReference>
<dbReference type="AlphaFoldDB" id="A0A238YZJ8"/>
<dbReference type="InterPro" id="IPR001173">
    <property type="entry name" value="Glyco_trans_2-like"/>
</dbReference>
<sequence length="308" mass="36659">MTVTVCMINYNQENFIQEAIESVLMQECDFSLELLISDDCSTDNSRGIINYIIKNHPKGNLITFIEREENLGLTSNMLKTLKLCKGEYIAICDSDDFWRDKFKLQKEIEFLNNNKDFVVSFHDVNLFDKNSKKINRNYILEAVKRDYNSIELVCGAFLMPVTMCFRNVIKEIPNEIYKVVNWDLFLTSLLGEFGKAKFMKNISPAGYRLHQNNNSGTLTEINKDYQRKVVFYQLLRYYYRKKNKEVSLVFYTKYRQTMLRLIKNKISCISYFDSIKLYFHFMLKSFKYSYWKESVYLTVDVIKFIKNK</sequence>
<evidence type="ECO:0000259" key="1">
    <source>
        <dbReference type="Pfam" id="PF00535"/>
    </source>
</evidence>